<name>A0ABP6QHD0_9ACTN</name>
<evidence type="ECO:0000313" key="3">
    <source>
        <dbReference type="Proteomes" id="UP001501237"/>
    </source>
</evidence>
<evidence type="ECO:0000256" key="1">
    <source>
        <dbReference type="SAM" id="MobiDB-lite"/>
    </source>
</evidence>
<dbReference type="Proteomes" id="UP001501237">
    <property type="component" value="Unassembled WGS sequence"/>
</dbReference>
<dbReference type="RefSeq" id="WP_344835361.1">
    <property type="nucleotide sequence ID" value="NZ_BAAAUV010000021.1"/>
</dbReference>
<proteinExistence type="predicted"/>
<reference evidence="3" key="1">
    <citation type="journal article" date="2019" name="Int. J. Syst. Evol. Microbiol.">
        <title>The Global Catalogue of Microorganisms (GCM) 10K type strain sequencing project: providing services to taxonomists for standard genome sequencing and annotation.</title>
        <authorList>
            <consortium name="The Broad Institute Genomics Platform"/>
            <consortium name="The Broad Institute Genome Sequencing Center for Infectious Disease"/>
            <person name="Wu L."/>
            <person name="Ma J."/>
        </authorList>
    </citation>
    <scope>NUCLEOTIDE SEQUENCE [LARGE SCALE GENOMIC DNA]</scope>
    <source>
        <strain evidence="3">JCM 9377</strain>
    </source>
</reference>
<feature type="compositionally biased region" description="Basic and acidic residues" evidence="1">
    <location>
        <begin position="132"/>
        <end position="141"/>
    </location>
</feature>
<keyword evidence="3" id="KW-1185">Reference proteome</keyword>
<protein>
    <recommendedName>
        <fullName evidence="4">DivIVA domain-containing protein</fullName>
    </recommendedName>
</protein>
<dbReference type="EMBL" id="BAAAUV010000021">
    <property type="protein sequence ID" value="GAA3230884.1"/>
    <property type="molecule type" value="Genomic_DNA"/>
</dbReference>
<evidence type="ECO:0008006" key="4">
    <source>
        <dbReference type="Google" id="ProtNLM"/>
    </source>
</evidence>
<evidence type="ECO:0000313" key="2">
    <source>
        <dbReference type="EMBL" id="GAA3230884.1"/>
    </source>
</evidence>
<comment type="caution">
    <text evidence="2">The sequence shown here is derived from an EMBL/GenBank/DDBJ whole genome shotgun (WGS) entry which is preliminary data.</text>
</comment>
<organism evidence="2 3">
    <name type="scientific">Actinocorallia longicatena</name>
    <dbReference type="NCBI Taxonomy" id="111803"/>
    <lineage>
        <taxon>Bacteria</taxon>
        <taxon>Bacillati</taxon>
        <taxon>Actinomycetota</taxon>
        <taxon>Actinomycetes</taxon>
        <taxon>Streptosporangiales</taxon>
        <taxon>Thermomonosporaceae</taxon>
        <taxon>Actinocorallia</taxon>
    </lineage>
</organism>
<gene>
    <name evidence="2" type="ORF">GCM10010468_61670</name>
</gene>
<feature type="region of interest" description="Disordered" evidence="1">
    <location>
        <begin position="96"/>
        <end position="162"/>
    </location>
</feature>
<sequence>MPVVLVLAALAVVAATVALAYGRGGELSEAVPDHPPTGLPSHRPLQGTDAALLRLPKGLWGYNIALTDDALSRLAYALTERETRIGELERLLGEQRLRSTDSGSWSVAPPTASWLLKPEEWSPGDEPGSVRTRQDRPDHELPGAAPAEPGEARDDPEGPASA</sequence>
<accession>A0ABP6QHD0</accession>